<dbReference type="Gene3D" id="1.10.150.130">
    <property type="match status" value="1"/>
</dbReference>
<sequence length="417" mass="48376">MRTSNSFGIHFILRMNKQKNGSAPVYARISVNGERIEMSLRKSVKITDWNLVKGLAKPKTIDLKTLNNNLEQTRGMLSGIYQELCLTSELITPNLIKNKFLGVVEHRHTLNSLMDYHNLQMIEVLAPGTMKNYYTTQKYLREFVAKQFKKEDLYLTELNYEFITLFEYFLRKHQPVDHQKGMTNNGVMKHLERLRKVIRLGVKMEWLDKDPFAMFKLKMNKVERGFLTKEELFAIEDKQIKIPRVQFARDVFVFSCYTGMAYIDVMQLNPQNIIKGIDGNQWIKTFREKTDTAVNVPLLPKALSIVEIYKNHPRSIAHGTIFPVISNQKLNSYLKEIGDICGIQKNLTFHLARHTFATSVTLSNGVPIETVSKMLGHTSIRTTQIYAKVVEHKVSFDMDVLKNKLEVEKQENLRRAL</sequence>
<evidence type="ECO:0000256" key="1">
    <source>
        <dbReference type="ARBA" id="ARBA00008857"/>
    </source>
</evidence>
<keyword evidence="2" id="KW-0238">DNA-binding</keyword>
<protein>
    <submittedName>
        <fullName evidence="5">Site-specific integrase</fullName>
    </submittedName>
</protein>
<dbReference type="InterPro" id="IPR011010">
    <property type="entry name" value="DNA_brk_join_enz"/>
</dbReference>
<reference evidence="5 6" key="1">
    <citation type="submission" date="2019-04" db="EMBL/GenBank/DDBJ databases">
        <title>Pedobacter sp. AR-3-17 sp. nov., isolated from Arctic soil.</title>
        <authorList>
            <person name="Dahal R.H."/>
            <person name="Kim D.-U."/>
        </authorList>
    </citation>
    <scope>NUCLEOTIDE SEQUENCE [LARGE SCALE GENOMIC DNA]</scope>
    <source>
        <strain evidence="5 6">AR-3-17</strain>
    </source>
</reference>
<evidence type="ECO:0000313" key="6">
    <source>
        <dbReference type="Proteomes" id="UP000308181"/>
    </source>
</evidence>
<keyword evidence="6" id="KW-1185">Reference proteome</keyword>
<dbReference type="PROSITE" id="PS51898">
    <property type="entry name" value="TYR_RECOMBINASE"/>
    <property type="match status" value="1"/>
</dbReference>
<dbReference type="PANTHER" id="PTHR30349">
    <property type="entry name" value="PHAGE INTEGRASE-RELATED"/>
    <property type="match status" value="1"/>
</dbReference>
<comment type="similarity">
    <text evidence="1">Belongs to the 'phage' integrase family.</text>
</comment>
<dbReference type="InterPro" id="IPR002104">
    <property type="entry name" value="Integrase_catalytic"/>
</dbReference>
<evidence type="ECO:0000313" key="5">
    <source>
        <dbReference type="EMBL" id="TKB99142.1"/>
    </source>
</evidence>
<dbReference type="RefSeq" id="WP_136825953.1">
    <property type="nucleotide sequence ID" value="NZ_SWBP01000002.1"/>
</dbReference>
<dbReference type="InterPro" id="IPR013762">
    <property type="entry name" value="Integrase-like_cat_sf"/>
</dbReference>
<dbReference type="OrthoDB" id="892893at2"/>
<dbReference type="InterPro" id="IPR035386">
    <property type="entry name" value="Arm-DNA-bind_5"/>
</dbReference>
<keyword evidence="3" id="KW-0233">DNA recombination</keyword>
<name>A0A4U1C0T4_9SPHI</name>
<dbReference type="Proteomes" id="UP000308181">
    <property type="component" value="Unassembled WGS sequence"/>
</dbReference>
<dbReference type="AlphaFoldDB" id="A0A4U1C0T4"/>
<dbReference type="Pfam" id="PF00589">
    <property type="entry name" value="Phage_integrase"/>
    <property type="match status" value="1"/>
</dbReference>
<dbReference type="InterPro" id="IPR010998">
    <property type="entry name" value="Integrase_recombinase_N"/>
</dbReference>
<dbReference type="Pfam" id="PF17293">
    <property type="entry name" value="Arm-DNA-bind_5"/>
    <property type="match status" value="1"/>
</dbReference>
<dbReference type="Pfam" id="PF13102">
    <property type="entry name" value="Phage_int_SAM_5"/>
    <property type="match status" value="1"/>
</dbReference>
<dbReference type="PANTHER" id="PTHR30349:SF64">
    <property type="entry name" value="PROPHAGE INTEGRASE INTD-RELATED"/>
    <property type="match status" value="1"/>
</dbReference>
<gene>
    <name evidence="5" type="ORF">FA046_08525</name>
</gene>
<dbReference type="Gene3D" id="1.10.443.10">
    <property type="entry name" value="Intergrase catalytic core"/>
    <property type="match status" value="1"/>
</dbReference>
<dbReference type="InterPro" id="IPR025269">
    <property type="entry name" value="SAM-like_dom"/>
</dbReference>
<proteinExistence type="inferred from homology"/>
<evidence type="ECO:0000256" key="2">
    <source>
        <dbReference type="ARBA" id="ARBA00023125"/>
    </source>
</evidence>
<evidence type="ECO:0000259" key="4">
    <source>
        <dbReference type="PROSITE" id="PS51898"/>
    </source>
</evidence>
<dbReference type="EMBL" id="SWBP01000002">
    <property type="protein sequence ID" value="TKB99142.1"/>
    <property type="molecule type" value="Genomic_DNA"/>
</dbReference>
<dbReference type="SUPFAM" id="SSF56349">
    <property type="entry name" value="DNA breaking-rejoining enzymes"/>
    <property type="match status" value="1"/>
</dbReference>
<dbReference type="GO" id="GO:0015074">
    <property type="term" value="P:DNA integration"/>
    <property type="evidence" value="ECO:0007669"/>
    <property type="project" value="InterPro"/>
</dbReference>
<comment type="caution">
    <text evidence="5">The sequence shown here is derived from an EMBL/GenBank/DDBJ whole genome shotgun (WGS) entry which is preliminary data.</text>
</comment>
<evidence type="ECO:0000256" key="3">
    <source>
        <dbReference type="ARBA" id="ARBA00023172"/>
    </source>
</evidence>
<feature type="domain" description="Tyr recombinase" evidence="4">
    <location>
        <begin position="222"/>
        <end position="406"/>
    </location>
</feature>
<dbReference type="GO" id="GO:0006310">
    <property type="term" value="P:DNA recombination"/>
    <property type="evidence" value="ECO:0007669"/>
    <property type="project" value="UniProtKB-KW"/>
</dbReference>
<dbReference type="CDD" id="cd01185">
    <property type="entry name" value="INTN1_C_like"/>
    <property type="match status" value="1"/>
</dbReference>
<organism evidence="5 6">
    <name type="scientific">Pedobacter cryophilus</name>
    <dbReference type="NCBI Taxonomy" id="2571271"/>
    <lineage>
        <taxon>Bacteria</taxon>
        <taxon>Pseudomonadati</taxon>
        <taxon>Bacteroidota</taxon>
        <taxon>Sphingobacteriia</taxon>
        <taxon>Sphingobacteriales</taxon>
        <taxon>Sphingobacteriaceae</taxon>
        <taxon>Pedobacter</taxon>
    </lineage>
</organism>
<dbReference type="GO" id="GO:0003677">
    <property type="term" value="F:DNA binding"/>
    <property type="evidence" value="ECO:0007669"/>
    <property type="project" value="UniProtKB-KW"/>
</dbReference>
<dbReference type="InterPro" id="IPR050090">
    <property type="entry name" value="Tyrosine_recombinase_XerCD"/>
</dbReference>
<accession>A0A4U1C0T4</accession>